<keyword evidence="8" id="KW-1185">Reference proteome</keyword>
<dbReference type="InterPro" id="IPR050106">
    <property type="entry name" value="HistidinolP_aminotransfase"/>
</dbReference>
<keyword evidence="4" id="KW-0663">Pyridoxal phosphate</keyword>
<dbReference type="InterPro" id="IPR006311">
    <property type="entry name" value="TAT_signal"/>
</dbReference>
<accession>A0A1S2VEQ9</accession>
<evidence type="ECO:0000256" key="5">
    <source>
        <dbReference type="SAM" id="SignalP"/>
    </source>
</evidence>
<dbReference type="PROSITE" id="PS51318">
    <property type="entry name" value="TAT"/>
    <property type="match status" value="1"/>
</dbReference>
<dbReference type="GO" id="GO:0030170">
    <property type="term" value="F:pyridoxal phosphate binding"/>
    <property type="evidence" value="ECO:0007669"/>
    <property type="project" value="InterPro"/>
</dbReference>
<comment type="similarity">
    <text evidence="1">Belongs to the class-II pyridoxal-phosphate-dependent aminotransferase family. Histidinol-phosphate aminotransferase subfamily.</text>
</comment>
<feature type="signal peptide" evidence="5">
    <location>
        <begin position="1"/>
        <end position="27"/>
    </location>
</feature>
<name>A0A1S2VEQ9_9BACT</name>
<dbReference type="EMBL" id="MORL01000014">
    <property type="protein sequence ID" value="OIN57199.1"/>
    <property type="molecule type" value="Genomic_DNA"/>
</dbReference>
<evidence type="ECO:0000256" key="4">
    <source>
        <dbReference type="ARBA" id="ARBA00022898"/>
    </source>
</evidence>
<evidence type="ECO:0000313" key="7">
    <source>
        <dbReference type="EMBL" id="OIN57199.1"/>
    </source>
</evidence>
<comment type="caution">
    <text evidence="7">The sequence shown here is derived from an EMBL/GenBank/DDBJ whole genome shotgun (WGS) entry which is preliminary data.</text>
</comment>
<dbReference type="OrthoDB" id="9813612at2"/>
<evidence type="ECO:0000313" key="8">
    <source>
        <dbReference type="Proteomes" id="UP000181790"/>
    </source>
</evidence>
<organism evidence="7 8">
    <name type="scientific">Arsenicibacter rosenii</name>
    <dbReference type="NCBI Taxonomy" id="1750698"/>
    <lineage>
        <taxon>Bacteria</taxon>
        <taxon>Pseudomonadati</taxon>
        <taxon>Bacteroidota</taxon>
        <taxon>Cytophagia</taxon>
        <taxon>Cytophagales</taxon>
        <taxon>Spirosomataceae</taxon>
        <taxon>Arsenicibacter</taxon>
    </lineage>
</organism>
<dbReference type="Proteomes" id="UP000181790">
    <property type="component" value="Unassembled WGS sequence"/>
</dbReference>
<keyword evidence="5" id="KW-0732">Signal</keyword>
<sequence length="394" mass="43297">MNTNSPISRRDWLRSSGLLAASLPALANLTPAMANALPSTEASAAMPMVDEFAPLQTGAMPKLKARLFANENPLGISQKAREALIKAIDIGNRYAWEEFDEMKKLIADKEGVKPENIMLTPGSSEVLLITAMHFAANSGTVVTSRPTYDDLLDKTEVFKGRIVSVPLTKTYQYDLAAMKAKINADTKLAYICNPNNPTGTIVPPADLAAFAQEVSPTVPVFIDEAYIDFLEPGDRPQLGKLVAEGKNVMLARTFSKIHGFAGIRLGYVIAQPDMLKTLEKYTTGEFGISIATLMAGIASFKDLDWQNHCRTENARAREYTTKALTEMGYEVIPSYTNFMLFPIRMKPKTFEGQMFANGVGIQTRTFGGQSWCRVSIGTMDEMKTFVDAFKKVTS</sequence>
<dbReference type="GO" id="GO:0008483">
    <property type="term" value="F:transaminase activity"/>
    <property type="evidence" value="ECO:0007669"/>
    <property type="project" value="UniProtKB-KW"/>
</dbReference>
<keyword evidence="2 7" id="KW-0032">Aminotransferase</keyword>
<dbReference type="Pfam" id="PF00155">
    <property type="entry name" value="Aminotran_1_2"/>
    <property type="match status" value="1"/>
</dbReference>
<dbReference type="InterPro" id="IPR015422">
    <property type="entry name" value="PyrdxlP-dep_Trfase_small"/>
</dbReference>
<reference evidence="7 8" key="1">
    <citation type="submission" date="2016-10" db="EMBL/GenBank/DDBJ databases">
        <title>Arsenicibacter rosenii gen. nov., sp. nov., an efficient arsenic-methylating bacterium isolated from an arsenic-contaminated paddy soil.</title>
        <authorList>
            <person name="Huang K."/>
        </authorList>
    </citation>
    <scope>NUCLEOTIDE SEQUENCE [LARGE SCALE GENOMIC DNA]</scope>
    <source>
        <strain evidence="7 8">SM-1</strain>
    </source>
</reference>
<dbReference type="PANTHER" id="PTHR43643">
    <property type="entry name" value="HISTIDINOL-PHOSPHATE AMINOTRANSFERASE 2"/>
    <property type="match status" value="1"/>
</dbReference>
<evidence type="ECO:0000259" key="6">
    <source>
        <dbReference type="Pfam" id="PF00155"/>
    </source>
</evidence>
<feature type="chain" id="PRO_5010273357" evidence="5">
    <location>
        <begin position="28"/>
        <end position="394"/>
    </location>
</feature>
<dbReference type="PANTHER" id="PTHR43643:SF3">
    <property type="entry name" value="HISTIDINOL-PHOSPHATE AMINOTRANSFERASE"/>
    <property type="match status" value="1"/>
</dbReference>
<dbReference type="Gene3D" id="3.40.640.10">
    <property type="entry name" value="Type I PLP-dependent aspartate aminotransferase-like (Major domain)"/>
    <property type="match status" value="1"/>
</dbReference>
<dbReference type="InterPro" id="IPR015424">
    <property type="entry name" value="PyrdxlP-dep_Trfase"/>
</dbReference>
<dbReference type="CDD" id="cd00609">
    <property type="entry name" value="AAT_like"/>
    <property type="match status" value="1"/>
</dbReference>
<keyword evidence="3 7" id="KW-0808">Transferase</keyword>
<dbReference type="InterPro" id="IPR004839">
    <property type="entry name" value="Aminotransferase_I/II_large"/>
</dbReference>
<evidence type="ECO:0000256" key="2">
    <source>
        <dbReference type="ARBA" id="ARBA00022576"/>
    </source>
</evidence>
<dbReference type="RefSeq" id="WP_071505133.1">
    <property type="nucleotide sequence ID" value="NZ_MORL01000014.1"/>
</dbReference>
<evidence type="ECO:0000256" key="1">
    <source>
        <dbReference type="ARBA" id="ARBA00007970"/>
    </source>
</evidence>
<proteinExistence type="inferred from homology"/>
<protein>
    <submittedName>
        <fullName evidence="7">Aminotransferase class I/II</fullName>
    </submittedName>
</protein>
<dbReference type="AlphaFoldDB" id="A0A1S2VEQ9"/>
<dbReference type="InterPro" id="IPR015421">
    <property type="entry name" value="PyrdxlP-dep_Trfase_major"/>
</dbReference>
<feature type="domain" description="Aminotransferase class I/classII large" evidence="6">
    <location>
        <begin position="67"/>
        <end position="389"/>
    </location>
</feature>
<dbReference type="SUPFAM" id="SSF53383">
    <property type="entry name" value="PLP-dependent transferases"/>
    <property type="match status" value="1"/>
</dbReference>
<evidence type="ECO:0000256" key="3">
    <source>
        <dbReference type="ARBA" id="ARBA00022679"/>
    </source>
</evidence>
<gene>
    <name evidence="7" type="ORF">BLX24_20790</name>
</gene>
<dbReference type="Gene3D" id="3.90.1150.10">
    <property type="entry name" value="Aspartate Aminotransferase, domain 1"/>
    <property type="match status" value="1"/>
</dbReference>